<proteinExistence type="predicted"/>
<organism evidence="1 2">
    <name type="scientific">Portibacter lacus</name>
    <dbReference type="NCBI Taxonomy" id="1099794"/>
    <lineage>
        <taxon>Bacteria</taxon>
        <taxon>Pseudomonadati</taxon>
        <taxon>Bacteroidota</taxon>
        <taxon>Saprospiria</taxon>
        <taxon>Saprospirales</taxon>
        <taxon>Haliscomenobacteraceae</taxon>
        <taxon>Portibacter</taxon>
    </lineage>
</organism>
<dbReference type="PROSITE" id="PS51257">
    <property type="entry name" value="PROKAR_LIPOPROTEIN"/>
    <property type="match status" value="1"/>
</dbReference>
<protein>
    <recommendedName>
        <fullName evidence="3">Deoxyribose-phosphate aldolase</fullName>
    </recommendedName>
</protein>
<dbReference type="InterPro" id="IPR045444">
    <property type="entry name" value="DUF6503"/>
</dbReference>
<dbReference type="Pfam" id="PF20113">
    <property type="entry name" value="DUF6503"/>
    <property type="match status" value="1"/>
</dbReference>
<comment type="caution">
    <text evidence="1">The sequence shown here is derived from an EMBL/GenBank/DDBJ whole genome shotgun (WGS) entry which is preliminary data.</text>
</comment>
<keyword evidence="2" id="KW-1185">Reference proteome</keyword>
<dbReference type="EMBL" id="BSOH01000014">
    <property type="protein sequence ID" value="GLR17549.1"/>
    <property type="molecule type" value="Genomic_DNA"/>
</dbReference>
<name>A0AA37WFD8_9BACT</name>
<reference evidence="1" key="2">
    <citation type="submission" date="2023-01" db="EMBL/GenBank/DDBJ databases">
        <title>Draft genome sequence of Portibacter lacus strain NBRC 108769.</title>
        <authorList>
            <person name="Sun Q."/>
            <person name="Mori K."/>
        </authorList>
    </citation>
    <scope>NUCLEOTIDE SEQUENCE</scope>
    <source>
        <strain evidence="1">NBRC 108769</strain>
    </source>
</reference>
<reference evidence="1" key="1">
    <citation type="journal article" date="2014" name="Int. J. Syst. Evol. Microbiol.">
        <title>Complete genome sequence of Corynebacterium casei LMG S-19264T (=DSM 44701T), isolated from a smear-ripened cheese.</title>
        <authorList>
            <consortium name="US DOE Joint Genome Institute (JGI-PGF)"/>
            <person name="Walter F."/>
            <person name="Albersmeier A."/>
            <person name="Kalinowski J."/>
            <person name="Ruckert C."/>
        </authorList>
    </citation>
    <scope>NUCLEOTIDE SEQUENCE</scope>
    <source>
        <strain evidence="1">NBRC 108769</strain>
    </source>
</reference>
<evidence type="ECO:0008006" key="3">
    <source>
        <dbReference type="Google" id="ProtNLM"/>
    </source>
</evidence>
<dbReference type="RefSeq" id="WP_235291217.1">
    <property type="nucleotide sequence ID" value="NZ_BSOH01000014.1"/>
</dbReference>
<sequence length="246" mass="28457">MRYFTFFILSLILLTGCEEKTQELSPAEVVFSKALEAHGGDLYDQAAYEFDFRNKHYTFRNDNGKYIYTRKEVKPDTVLLDTLKDGEFSRQINGEVVDLSEKDVVIHTESLNSVLYFVTLPYKLQDKAVNKEYKGTTEIKDKKYDVLEVTFDQEGGGTDHDDTYYYWINQETNLIDYLAYNYIVNDGGVRFREANNTRNVAGVVFQDYVNYKAALGTPLADLPKLFEQNELKKLSDINTENVKVMK</sequence>
<dbReference type="Proteomes" id="UP001156666">
    <property type="component" value="Unassembled WGS sequence"/>
</dbReference>
<gene>
    <name evidence="1" type="ORF">GCM10007940_21640</name>
</gene>
<dbReference type="AlphaFoldDB" id="A0AA37WFD8"/>
<evidence type="ECO:0000313" key="2">
    <source>
        <dbReference type="Proteomes" id="UP001156666"/>
    </source>
</evidence>
<evidence type="ECO:0000313" key="1">
    <source>
        <dbReference type="EMBL" id="GLR17549.1"/>
    </source>
</evidence>
<accession>A0AA37WFD8</accession>